<gene>
    <name evidence="2" type="ORF">BCR21_06555</name>
</gene>
<comment type="caution">
    <text evidence="2">The sequence shown here is derived from an EMBL/GenBank/DDBJ whole genome shotgun (WGS) entry which is preliminary data.</text>
</comment>
<accession>A0A1E5GI27</accession>
<proteinExistence type="predicted"/>
<feature type="transmembrane region" description="Helical" evidence="1">
    <location>
        <begin position="84"/>
        <end position="103"/>
    </location>
</feature>
<keyword evidence="1" id="KW-1133">Transmembrane helix</keyword>
<sequence>MKKFKISYLIAILLVLIVGLSNQRVVLAEEADMKSNAGISFENDYEASSSAPEELPDTNTPILVEKPIAKEATSSKVLPQTGELIGSMMSWIGVMMIFAMIILRIRKKTK</sequence>
<protein>
    <recommendedName>
        <fullName evidence="4">Gram-positive cocci surface proteins LPxTG domain-containing protein</fullName>
    </recommendedName>
</protein>
<keyword evidence="3" id="KW-1185">Reference proteome</keyword>
<dbReference type="AlphaFoldDB" id="A0A1E5GI27"/>
<evidence type="ECO:0000256" key="1">
    <source>
        <dbReference type="SAM" id="Phobius"/>
    </source>
</evidence>
<evidence type="ECO:0000313" key="3">
    <source>
        <dbReference type="Proteomes" id="UP000094068"/>
    </source>
</evidence>
<dbReference type="EMBL" id="MIJZ01000012">
    <property type="protein sequence ID" value="OEG11890.1"/>
    <property type="molecule type" value="Genomic_DNA"/>
</dbReference>
<dbReference type="Proteomes" id="UP000094068">
    <property type="component" value="Unassembled WGS sequence"/>
</dbReference>
<organism evidence="2 3">
    <name type="scientific">Enterococcus ureasiticus</name>
    <dbReference type="NCBI Taxonomy" id="903984"/>
    <lineage>
        <taxon>Bacteria</taxon>
        <taxon>Bacillati</taxon>
        <taxon>Bacillota</taxon>
        <taxon>Bacilli</taxon>
        <taxon>Lactobacillales</taxon>
        <taxon>Enterococcaceae</taxon>
        <taxon>Enterococcus</taxon>
    </lineage>
</organism>
<dbReference type="OrthoDB" id="2187264at2"/>
<reference evidence="3" key="1">
    <citation type="submission" date="2016-09" db="EMBL/GenBank/DDBJ databases">
        <authorList>
            <person name="Gulvik C.A."/>
        </authorList>
    </citation>
    <scope>NUCLEOTIDE SEQUENCE [LARGE SCALE GENOMIC DNA]</scope>
    <source>
        <strain evidence="3">DSM 23328</strain>
    </source>
</reference>
<evidence type="ECO:0000313" key="2">
    <source>
        <dbReference type="EMBL" id="OEG11890.1"/>
    </source>
</evidence>
<keyword evidence="1" id="KW-0472">Membrane</keyword>
<dbReference type="RefSeq" id="WP_069645743.1">
    <property type="nucleotide sequence ID" value="NZ_MIJZ01000012.1"/>
</dbReference>
<dbReference type="STRING" id="903984.BCR21_06555"/>
<name>A0A1E5GI27_9ENTE</name>
<dbReference type="NCBIfam" id="TIGR01167">
    <property type="entry name" value="LPXTG_anchor"/>
    <property type="match status" value="1"/>
</dbReference>
<evidence type="ECO:0008006" key="4">
    <source>
        <dbReference type="Google" id="ProtNLM"/>
    </source>
</evidence>
<keyword evidence="1" id="KW-0812">Transmembrane</keyword>